<dbReference type="Gene3D" id="2.130.10.10">
    <property type="entry name" value="YVTN repeat-like/Quinoprotein amine dehydrogenase"/>
    <property type="match status" value="1"/>
</dbReference>
<protein>
    <submittedName>
        <fullName evidence="1">Uncharacterized protein</fullName>
    </submittedName>
</protein>
<gene>
    <name evidence="1" type="ORF">HG542_01870</name>
</gene>
<keyword evidence="2" id="KW-1185">Reference proteome</keyword>
<evidence type="ECO:0000313" key="1">
    <source>
        <dbReference type="EMBL" id="NVK76401.1"/>
    </source>
</evidence>
<dbReference type="Proteomes" id="UP000587462">
    <property type="component" value="Unassembled WGS sequence"/>
</dbReference>
<dbReference type="RefSeq" id="WP_171078206.1">
    <property type="nucleotide sequence ID" value="NZ_BNBU01000001.1"/>
</dbReference>
<comment type="caution">
    <text evidence="1">The sequence shown here is derived from an EMBL/GenBank/DDBJ whole genome shotgun (WGS) entry which is preliminary data.</text>
</comment>
<accession>A0A7Y7AZT1</accession>
<dbReference type="AlphaFoldDB" id="A0A7Y7AZT1"/>
<reference evidence="1 2" key="1">
    <citation type="submission" date="2020-04" db="EMBL/GenBank/DDBJ databases">
        <title>Draft Genome Sequence of Streptomyces morookaense DSM 40503, an 8-azaguanine-producing strain.</title>
        <authorList>
            <person name="Qi J."/>
            <person name="Gao J.-M."/>
        </authorList>
    </citation>
    <scope>NUCLEOTIDE SEQUENCE [LARGE SCALE GENOMIC DNA]</scope>
    <source>
        <strain evidence="1 2">DSM 40503</strain>
    </source>
</reference>
<name>A0A7Y7AZT1_STRMO</name>
<proteinExistence type="predicted"/>
<evidence type="ECO:0000313" key="2">
    <source>
        <dbReference type="Proteomes" id="UP000587462"/>
    </source>
</evidence>
<dbReference type="EMBL" id="JABBXF010000004">
    <property type="protein sequence ID" value="NVK76401.1"/>
    <property type="molecule type" value="Genomic_DNA"/>
</dbReference>
<dbReference type="SUPFAM" id="SSF101898">
    <property type="entry name" value="NHL repeat"/>
    <property type="match status" value="1"/>
</dbReference>
<organism evidence="1 2">
    <name type="scientific">Streptomyces morookaense</name>
    <name type="common">Streptoverticillium morookaense</name>
    <dbReference type="NCBI Taxonomy" id="1970"/>
    <lineage>
        <taxon>Bacteria</taxon>
        <taxon>Bacillati</taxon>
        <taxon>Actinomycetota</taxon>
        <taxon>Actinomycetes</taxon>
        <taxon>Kitasatosporales</taxon>
        <taxon>Streptomycetaceae</taxon>
        <taxon>Streptomyces</taxon>
    </lineage>
</organism>
<dbReference type="InterPro" id="IPR015943">
    <property type="entry name" value="WD40/YVTN_repeat-like_dom_sf"/>
</dbReference>
<sequence>MPSTAGDESTGPRYPLAGSAKPAAIVHNPHDRQIWFVTRDAQFGRFATETPHESKVFPSPDPGRSAKALVAWNQAVWMYTVAAGQGCVVKCTLTGGGDGHYDNYERGTAAACPAMAIGSDPTGAERIVATLSGMPSLMFIGADGDIHTSDAFSLSGGSPSPLYGLAIAKRTSQEYWLSSPTAGCVVSFDAKSGEFSKTPVRLDGTAAPGHLAITETAERERALWVATDDTYLIKYDLDRKSQRKIVTSAVPDRLFAMPDGSLWFTMPSADAVDCVLPGATHTSGSISTGKGSRPSGIAADTNSQLWVGLEGTGEMFHISKFRLTPKGGQGQEAAVGTSFKNPLRVLVGNLDGTPVGKATVKFVLKGDQARFVGGGTTDIKSVQESGDEMGIAESALLEAKQPGQVDASAELLEEDAFTPFEGIVVKETVGPPDHLGYHSGAGQRTAVGKKFPAPLSTVVRDKHGAAVKKVKVVFRVMDDMASFGNGSAVTEATSGEDGVATTAQPLVAGPVVGRFRVQAWAEGTEAGVVFNEYVTDC</sequence>